<dbReference type="EMBL" id="CAJNOV010015066">
    <property type="protein sequence ID" value="CAF1566786.1"/>
    <property type="molecule type" value="Genomic_DNA"/>
</dbReference>
<evidence type="ECO:0000313" key="3">
    <source>
        <dbReference type="Proteomes" id="UP000663855"/>
    </source>
</evidence>
<gene>
    <name evidence="2" type="ORF">BYL167_LOCUS9826</name>
    <name evidence="1" type="ORF">CJN711_LOCUS31595</name>
</gene>
<dbReference type="EMBL" id="CAJOBH010002882">
    <property type="protein sequence ID" value="CAF3927567.1"/>
    <property type="molecule type" value="Genomic_DNA"/>
</dbReference>
<comment type="caution">
    <text evidence="1">The sequence shown here is derived from an EMBL/GenBank/DDBJ whole genome shotgun (WGS) entry which is preliminary data.</text>
</comment>
<accession>A0A815Y5X8</accession>
<feature type="non-terminal residue" evidence="1">
    <location>
        <position position="26"/>
    </location>
</feature>
<sequence>MPRNQNAKNAKAGSVMVVIESAIPSQ</sequence>
<name>A0A815Y5X8_9BILA</name>
<dbReference type="AlphaFoldDB" id="A0A815Y5X8"/>
<evidence type="ECO:0000313" key="1">
    <source>
        <dbReference type="EMBL" id="CAF1566786.1"/>
    </source>
</evidence>
<proteinExistence type="predicted"/>
<evidence type="ECO:0000313" key="2">
    <source>
        <dbReference type="EMBL" id="CAF3927567.1"/>
    </source>
</evidence>
<dbReference type="Proteomes" id="UP000663855">
    <property type="component" value="Unassembled WGS sequence"/>
</dbReference>
<reference evidence="1" key="1">
    <citation type="submission" date="2021-02" db="EMBL/GenBank/DDBJ databases">
        <authorList>
            <person name="Nowell W R."/>
        </authorList>
    </citation>
    <scope>NUCLEOTIDE SEQUENCE</scope>
</reference>
<protein>
    <submittedName>
        <fullName evidence="1">Uncharacterized protein</fullName>
    </submittedName>
</protein>
<dbReference type="Proteomes" id="UP000681967">
    <property type="component" value="Unassembled WGS sequence"/>
</dbReference>
<organism evidence="1 3">
    <name type="scientific">Rotaria magnacalcarata</name>
    <dbReference type="NCBI Taxonomy" id="392030"/>
    <lineage>
        <taxon>Eukaryota</taxon>
        <taxon>Metazoa</taxon>
        <taxon>Spiralia</taxon>
        <taxon>Gnathifera</taxon>
        <taxon>Rotifera</taxon>
        <taxon>Eurotatoria</taxon>
        <taxon>Bdelloidea</taxon>
        <taxon>Philodinida</taxon>
        <taxon>Philodinidae</taxon>
        <taxon>Rotaria</taxon>
    </lineage>
</organism>